<dbReference type="PANTHER" id="PTHR11487">
    <property type="entry name" value="THIOESTERASE"/>
    <property type="match status" value="1"/>
</dbReference>
<dbReference type="GO" id="GO:0051792">
    <property type="term" value="P:medium-chain fatty acid biosynthetic process"/>
    <property type="evidence" value="ECO:0007669"/>
    <property type="project" value="UniProtKB-ARBA"/>
</dbReference>
<dbReference type="FunFam" id="3.40.50.1820:FF:000153">
    <property type="entry name" value="Surfactin synthase thioesterase subunit"/>
    <property type="match status" value="1"/>
</dbReference>
<dbReference type="Proteomes" id="UP000008672">
    <property type="component" value="Unassembled WGS sequence"/>
</dbReference>
<dbReference type="EMBL" id="AFYH01093706">
    <property type="status" value="NOT_ANNOTATED_CDS"/>
    <property type="molecule type" value="Genomic_DNA"/>
</dbReference>
<dbReference type="EMBL" id="AFYH01093705">
    <property type="status" value="NOT_ANNOTATED_CDS"/>
    <property type="molecule type" value="Genomic_DNA"/>
</dbReference>
<dbReference type="InterPro" id="IPR029058">
    <property type="entry name" value="AB_hydrolase_fold"/>
</dbReference>
<dbReference type="EMBL" id="AFYH01093703">
    <property type="status" value="NOT_ANNOTATED_CDS"/>
    <property type="molecule type" value="Genomic_DNA"/>
</dbReference>
<dbReference type="OMA" id="PGHGTNQ"/>
<evidence type="ECO:0000256" key="7">
    <source>
        <dbReference type="ARBA" id="ARBA00023160"/>
    </source>
</evidence>
<evidence type="ECO:0000259" key="11">
    <source>
        <dbReference type="Pfam" id="PF00975"/>
    </source>
</evidence>
<dbReference type="InParanoid" id="H3ADW0"/>
<organism evidence="12 13">
    <name type="scientific">Latimeria chalumnae</name>
    <name type="common">Coelacanth</name>
    <dbReference type="NCBI Taxonomy" id="7897"/>
    <lineage>
        <taxon>Eukaryota</taxon>
        <taxon>Metazoa</taxon>
        <taxon>Chordata</taxon>
        <taxon>Craniata</taxon>
        <taxon>Vertebrata</taxon>
        <taxon>Euteleostomi</taxon>
        <taxon>Coelacanthiformes</taxon>
        <taxon>Coelacanthidae</taxon>
        <taxon>Latimeria</taxon>
    </lineage>
</organism>
<dbReference type="eggNOG" id="ENOG502RGSQ">
    <property type="taxonomic scope" value="Eukaryota"/>
</dbReference>
<reference evidence="12" key="3">
    <citation type="submission" date="2025-09" db="UniProtKB">
        <authorList>
            <consortium name="Ensembl"/>
        </authorList>
    </citation>
    <scope>IDENTIFICATION</scope>
</reference>
<evidence type="ECO:0000256" key="5">
    <source>
        <dbReference type="ARBA" id="ARBA00022832"/>
    </source>
</evidence>
<keyword evidence="6" id="KW-0443">Lipid metabolism</keyword>
<gene>
    <name evidence="12" type="primary">OLAH</name>
</gene>
<dbReference type="RefSeq" id="XP_005998553.1">
    <property type="nucleotide sequence ID" value="XM_005998491.3"/>
</dbReference>
<evidence type="ECO:0000256" key="10">
    <source>
        <dbReference type="ARBA" id="ARBA00079653"/>
    </source>
</evidence>
<keyword evidence="7" id="KW-0275">Fatty acid biosynthesis</keyword>
<evidence type="ECO:0000256" key="4">
    <source>
        <dbReference type="ARBA" id="ARBA00022801"/>
    </source>
</evidence>
<dbReference type="GeneTree" id="ENSGT00390000015518"/>
<name>H3ADW0_LATCH</name>
<dbReference type="EMBL" id="AFYH01093704">
    <property type="status" value="NOT_ANNOTATED_CDS"/>
    <property type="molecule type" value="Genomic_DNA"/>
</dbReference>
<dbReference type="GO" id="GO:0016297">
    <property type="term" value="F:fatty acyl-[ACP] hydrolase activity"/>
    <property type="evidence" value="ECO:0007669"/>
    <property type="project" value="UniProtKB-EC"/>
</dbReference>
<dbReference type="SUPFAM" id="SSF53474">
    <property type="entry name" value="alpha/beta-Hydrolases"/>
    <property type="match status" value="1"/>
</dbReference>
<keyword evidence="3" id="KW-0444">Lipid biosynthesis</keyword>
<proteinExistence type="inferred from homology"/>
<comment type="similarity">
    <text evidence="1">Belongs to the thioesterase family.</text>
</comment>
<evidence type="ECO:0000313" key="12">
    <source>
        <dbReference type="Ensembl" id="ENSLACP00000007831.1"/>
    </source>
</evidence>
<dbReference type="InterPro" id="IPR001031">
    <property type="entry name" value="Thioesterase"/>
</dbReference>
<reference evidence="12" key="2">
    <citation type="submission" date="2025-08" db="UniProtKB">
        <authorList>
            <consortium name="Ensembl"/>
        </authorList>
    </citation>
    <scope>IDENTIFICATION</scope>
</reference>
<evidence type="ECO:0000256" key="3">
    <source>
        <dbReference type="ARBA" id="ARBA00022516"/>
    </source>
</evidence>
<dbReference type="CTD" id="55301"/>
<evidence type="ECO:0000256" key="1">
    <source>
        <dbReference type="ARBA" id="ARBA00007169"/>
    </source>
</evidence>
<dbReference type="RefSeq" id="XP_005998552.1">
    <property type="nucleotide sequence ID" value="XM_005998490.1"/>
</dbReference>
<evidence type="ECO:0000256" key="6">
    <source>
        <dbReference type="ARBA" id="ARBA00023098"/>
    </source>
</evidence>
<dbReference type="EC" id="3.1.2.14" evidence="2"/>
<dbReference type="InterPro" id="IPR012223">
    <property type="entry name" value="TEII"/>
</dbReference>
<dbReference type="GeneID" id="102354603"/>
<dbReference type="KEGG" id="lcm:102354603"/>
<dbReference type="Ensembl" id="ENSLACT00000007897.1">
    <property type="protein sequence ID" value="ENSLACP00000007831.1"/>
    <property type="gene ID" value="ENSLACG00000006936.1"/>
</dbReference>
<evidence type="ECO:0000256" key="8">
    <source>
        <dbReference type="ARBA" id="ARBA00048536"/>
    </source>
</evidence>
<dbReference type="STRING" id="7897.ENSLACP00000007831"/>
<dbReference type="Gene3D" id="3.40.50.1820">
    <property type="entry name" value="alpha/beta hydrolase"/>
    <property type="match status" value="1"/>
</dbReference>
<keyword evidence="5" id="KW-0276">Fatty acid metabolism</keyword>
<comment type="catalytic activity">
    <reaction evidence="8">
        <text>(9Z)-octadecenoyl-[ACP] + H2O = (9Z)-octadecenoate + holo-[ACP] + H(+)</text>
        <dbReference type="Rhea" id="RHEA:15057"/>
        <dbReference type="Rhea" id="RHEA-COMP:9685"/>
        <dbReference type="Rhea" id="RHEA-COMP:9924"/>
        <dbReference type="ChEBI" id="CHEBI:15377"/>
        <dbReference type="ChEBI" id="CHEBI:15378"/>
        <dbReference type="ChEBI" id="CHEBI:30823"/>
        <dbReference type="ChEBI" id="CHEBI:64479"/>
        <dbReference type="ChEBI" id="CHEBI:78783"/>
        <dbReference type="EC" id="3.1.2.14"/>
    </reaction>
</comment>
<keyword evidence="13" id="KW-1185">Reference proteome</keyword>
<accession>H3ADW0</accession>
<protein>
    <recommendedName>
        <fullName evidence="9">S-acyl fatty acid synthase thioesterase, medium chain</fullName>
        <ecNumber evidence="2">3.1.2.14</ecNumber>
    </recommendedName>
    <alternativeName>
        <fullName evidence="10">Thioesterase II</fullName>
    </alternativeName>
</protein>
<dbReference type="HOGENOM" id="CLU_070456_3_0_1"/>
<reference evidence="13" key="1">
    <citation type="submission" date="2011-08" db="EMBL/GenBank/DDBJ databases">
        <title>The draft genome of Latimeria chalumnae.</title>
        <authorList>
            <person name="Di Palma F."/>
            <person name="Alfoldi J."/>
            <person name="Johnson J."/>
            <person name="Berlin A."/>
            <person name="Gnerre S."/>
            <person name="Jaffe D."/>
            <person name="MacCallum I."/>
            <person name="Young S."/>
            <person name="Walker B.J."/>
            <person name="Lander E."/>
            <person name="Lindblad-Toh K."/>
        </authorList>
    </citation>
    <scope>NUCLEOTIDE SEQUENCE [LARGE SCALE GENOMIC DNA]</scope>
    <source>
        <strain evidence="13">Wild caught</strain>
    </source>
</reference>
<evidence type="ECO:0000256" key="9">
    <source>
        <dbReference type="ARBA" id="ARBA00073799"/>
    </source>
</evidence>
<evidence type="ECO:0000256" key="2">
    <source>
        <dbReference type="ARBA" id="ARBA00012480"/>
    </source>
</evidence>
<dbReference type="OrthoDB" id="541883at2759"/>
<feature type="domain" description="Thioesterase" evidence="11">
    <location>
        <begin position="17"/>
        <end position="243"/>
    </location>
</feature>
<dbReference type="Bgee" id="ENSLACG00000006936">
    <property type="expression patterns" value="Expressed in post-anal tail muscle and 5 other cell types or tissues"/>
</dbReference>
<dbReference type="PANTHER" id="PTHR11487:SF0">
    <property type="entry name" value="S-ACYL FATTY ACID SYNTHASE THIOESTERASE, MEDIUM CHAIN"/>
    <property type="match status" value="1"/>
</dbReference>
<sequence>MERIVTCFYNKPEAVSRLICFPWAGGGAIHYAQWGKLFNSSIEVYSVRLAGRESRAKEPFAQTMEQIVNEVTSVLLPDLQEKPFAFFGHSFGSYTSFATAEHLKRNHGLEPVHLFVSGASAPHSKARYPIQRRTELPDEEFIKWMTSVGGTPPEILTNKEMLQLFFPTLKADLRIVENFNYEKPQRVLSCPISSFDGKDDVPHDLEAWTDLTSGEFTIQKLPGGHFYLKDPHNEKHLIDYISKHLETAEMNYL</sequence>
<dbReference type="ESTHER" id="latch-h3adw0">
    <property type="family name" value="Thioesterase"/>
</dbReference>
<evidence type="ECO:0000313" key="13">
    <source>
        <dbReference type="Proteomes" id="UP000008672"/>
    </source>
</evidence>
<keyword evidence="4" id="KW-0378">Hydrolase</keyword>
<dbReference type="Pfam" id="PF00975">
    <property type="entry name" value="Thioesterase"/>
    <property type="match status" value="1"/>
</dbReference>
<dbReference type="FunCoup" id="H3ADW0">
    <property type="interactions" value="61"/>
</dbReference>
<dbReference type="AlphaFoldDB" id="H3ADW0"/>